<evidence type="ECO:0000256" key="2">
    <source>
        <dbReference type="RuleBase" id="RU003707"/>
    </source>
</evidence>
<dbReference type="InterPro" id="IPR029045">
    <property type="entry name" value="ClpP/crotonase-like_dom_sf"/>
</dbReference>
<proteinExistence type="inferred from homology"/>
<dbReference type="InterPro" id="IPR018376">
    <property type="entry name" value="Enoyl-CoA_hyd/isom_CS"/>
</dbReference>
<reference evidence="3 4" key="1">
    <citation type="submission" date="2020-08" db="EMBL/GenBank/DDBJ databases">
        <title>Hymenobacter sp.</title>
        <authorList>
            <person name="Kim M.K."/>
        </authorList>
    </citation>
    <scope>NUCLEOTIDE SEQUENCE [LARGE SCALE GENOMIC DNA]</scope>
    <source>
        <strain evidence="3 4">BT507</strain>
    </source>
</reference>
<keyword evidence="4" id="KW-1185">Reference proteome</keyword>
<comment type="similarity">
    <text evidence="1 2">Belongs to the enoyl-CoA hydratase/isomerase family.</text>
</comment>
<dbReference type="RefSeq" id="WP_187318339.1">
    <property type="nucleotide sequence ID" value="NZ_JACSCY010000002.1"/>
</dbReference>
<dbReference type="InterPro" id="IPR001753">
    <property type="entry name" value="Enoyl-CoA_hydra/iso"/>
</dbReference>
<dbReference type="Proteomes" id="UP000622017">
    <property type="component" value="Unassembled WGS sequence"/>
</dbReference>
<dbReference type="Pfam" id="PF00378">
    <property type="entry name" value="ECH_1"/>
    <property type="match status" value="1"/>
</dbReference>
<evidence type="ECO:0000313" key="3">
    <source>
        <dbReference type="EMBL" id="MBC6610038.1"/>
    </source>
</evidence>
<dbReference type="InterPro" id="IPR014748">
    <property type="entry name" value="Enoyl-CoA_hydra_C"/>
</dbReference>
<dbReference type="PANTHER" id="PTHR43459:SF1">
    <property type="entry name" value="EG:BACN32G11.4 PROTEIN"/>
    <property type="match status" value="1"/>
</dbReference>
<dbReference type="Gene3D" id="1.10.12.10">
    <property type="entry name" value="Lyase 2-enoyl-coa Hydratase, Chain A, domain 2"/>
    <property type="match status" value="1"/>
</dbReference>
<name>A0ABR7MGG5_9BACT</name>
<evidence type="ECO:0000313" key="4">
    <source>
        <dbReference type="Proteomes" id="UP000622017"/>
    </source>
</evidence>
<dbReference type="PANTHER" id="PTHR43459">
    <property type="entry name" value="ENOYL-COA HYDRATASE"/>
    <property type="match status" value="1"/>
</dbReference>
<gene>
    <name evidence="3" type="ORF">H8B15_03835</name>
</gene>
<comment type="caution">
    <text evidence="3">The sequence shown here is derived from an EMBL/GenBank/DDBJ whole genome shotgun (WGS) entry which is preliminary data.</text>
</comment>
<dbReference type="Gene3D" id="3.90.226.10">
    <property type="entry name" value="2-enoyl-CoA Hydratase, Chain A, domain 1"/>
    <property type="match status" value="1"/>
</dbReference>
<organism evidence="3 4">
    <name type="scientific">Hymenobacter citatus</name>
    <dbReference type="NCBI Taxonomy" id="2763506"/>
    <lineage>
        <taxon>Bacteria</taxon>
        <taxon>Pseudomonadati</taxon>
        <taxon>Bacteroidota</taxon>
        <taxon>Cytophagia</taxon>
        <taxon>Cytophagales</taxon>
        <taxon>Hymenobacteraceae</taxon>
        <taxon>Hymenobacter</taxon>
    </lineage>
</organism>
<dbReference type="SUPFAM" id="SSF52096">
    <property type="entry name" value="ClpP/crotonase"/>
    <property type="match status" value="1"/>
</dbReference>
<dbReference type="EMBL" id="JACSCY010000002">
    <property type="protein sequence ID" value="MBC6610038.1"/>
    <property type="molecule type" value="Genomic_DNA"/>
</dbReference>
<dbReference type="CDD" id="cd06558">
    <property type="entry name" value="crotonase-like"/>
    <property type="match status" value="1"/>
</dbReference>
<accession>A0ABR7MGG5</accession>
<evidence type="ECO:0000256" key="1">
    <source>
        <dbReference type="ARBA" id="ARBA00005254"/>
    </source>
</evidence>
<protein>
    <submittedName>
        <fullName evidence="3">Enoyl-CoA hydratase/isomerase family protein</fullName>
    </submittedName>
</protein>
<sequence length="260" mass="27898">MSENSLHLSLDAGVATLRLNRPDLFNSIHKPLALALQEQLQACQQDESVRAVVLTGTGRAFCAGQDLAEITGPDRPEVSEIVERHYNPIVELIRNLEKPVVAAVNGVAAGAGANLALACDVVVAKESASFIQAFSKIGLIPDSGGTYFLPRLVGQQRASALMLLGDKVGAAEAVQMGMIYKAFADDMFDDEVAKIAQKLAALPTRALAYTKQLLNLSATNDLTQQLRAEADYQLRAGHTADYQEGVAAFMEKRQPVFKGC</sequence>
<dbReference type="PROSITE" id="PS00166">
    <property type="entry name" value="ENOYL_COA_HYDRATASE"/>
    <property type="match status" value="1"/>
</dbReference>